<dbReference type="InterPro" id="IPR012340">
    <property type="entry name" value="NA-bd_OB-fold"/>
</dbReference>
<feature type="compositionally biased region" description="Polar residues" evidence="16">
    <location>
        <begin position="264"/>
        <end position="274"/>
    </location>
</feature>
<keyword evidence="9 14" id="KW-0233">DNA recombination</keyword>
<evidence type="ECO:0000313" key="18">
    <source>
        <dbReference type="EMBL" id="EWM24654.1"/>
    </source>
</evidence>
<dbReference type="NCBIfam" id="TIGR00574">
    <property type="entry name" value="dnl1"/>
    <property type="match status" value="1"/>
</dbReference>
<evidence type="ECO:0000256" key="10">
    <source>
        <dbReference type="ARBA" id="ARBA00023204"/>
    </source>
</evidence>
<keyword evidence="6 14" id="KW-0547">Nucleotide-binding</keyword>
<keyword evidence="3 14" id="KW-0436">Ligase</keyword>
<feature type="domain" description="ATP-dependent DNA ligase family profile" evidence="17">
    <location>
        <begin position="714"/>
        <end position="861"/>
    </location>
</feature>
<evidence type="ECO:0000259" key="17">
    <source>
        <dbReference type="PROSITE" id="PS50160"/>
    </source>
</evidence>
<feature type="region of interest" description="Disordered" evidence="16">
    <location>
        <begin position="1"/>
        <end position="44"/>
    </location>
</feature>
<protein>
    <recommendedName>
        <fullName evidence="14">DNA ligase</fullName>
        <ecNumber evidence="14">6.5.1.1</ecNumber>
    </recommendedName>
</protein>
<dbReference type="InterPro" id="IPR012308">
    <property type="entry name" value="DNA_ligase_ATP-dep_N"/>
</dbReference>
<dbReference type="OrthoDB" id="206088at2759"/>
<keyword evidence="12" id="KW-0131">Cell cycle</keyword>
<evidence type="ECO:0000256" key="1">
    <source>
        <dbReference type="ARBA" id="ARBA00004123"/>
    </source>
</evidence>
<dbReference type="GO" id="GO:0006310">
    <property type="term" value="P:DNA recombination"/>
    <property type="evidence" value="ECO:0007669"/>
    <property type="project" value="UniProtKB-KW"/>
</dbReference>
<keyword evidence="5" id="KW-0235">DNA replication</keyword>
<dbReference type="GO" id="GO:0003910">
    <property type="term" value="F:DNA ligase (ATP) activity"/>
    <property type="evidence" value="ECO:0007669"/>
    <property type="project" value="UniProtKB-EC"/>
</dbReference>
<evidence type="ECO:0000256" key="14">
    <source>
        <dbReference type="RuleBase" id="RU000617"/>
    </source>
</evidence>
<evidence type="ECO:0000256" key="7">
    <source>
        <dbReference type="ARBA" id="ARBA00022763"/>
    </source>
</evidence>
<dbReference type="PROSITE" id="PS00333">
    <property type="entry name" value="DNA_LIGASE_A2"/>
    <property type="match status" value="1"/>
</dbReference>
<evidence type="ECO:0000256" key="3">
    <source>
        <dbReference type="ARBA" id="ARBA00022598"/>
    </source>
</evidence>
<evidence type="ECO:0000256" key="16">
    <source>
        <dbReference type="SAM" id="MobiDB-lite"/>
    </source>
</evidence>
<dbReference type="EMBL" id="AZIL01001175">
    <property type="protein sequence ID" value="EWM24654.1"/>
    <property type="molecule type" value="Genomic_DNA"/>
</dbReference>
<evidence type="ECO:0000256" key="12">
    <source>
        <dbReference type="ARBA" id="ARBA00023306"/>
    </source>
</evidence>
<dbReference type="Pfam" id="PF01068">
    <property type="entry name" value="DNA_ligase_A_M"/>
    <property type="match status" value="1"/>
</dbReference>
<keyword evidence="8 14" id="KW-0067">ATP-binding</keyword>
<dbReference type="InterPro" id="IPR050191">
    <property type="entry name" value="ATP-dep_DNA_ligase"/>
</dbReference>
<dbReference type="SUPFAM" id="SSF117018">
    <property type="entry name" value="ATP-dependent DNA ligase DNA-binding domain"/>
    <property type="match status" value="1"/>
</dbReference>
<name>W7TWD6_9STRA</name>
<dbReference type="PANTHER" id="PTHR45674">
    <property type="entry name" value="DNA LIGASE 1/3 FAMILY MEMBER"/>
    <property type="match status" value="1"/>
</dbReference>
<dbReference type="GO" id="GO:0005524">
    <property type="term" value="F:ATP binding"/>
    <property type="evidence" value="ECO:0007669"/>
    <property type="project" value="UniProtKB-KW"/>
</dbReference>
<dbReference type="FunFam" id="2.40.50.140:FF:000062">
    <property type="entry name" value="DNA ligase"/>
    <property type="match status" value="1"/>
</dbReference>
<evidence type="ECO:0000256" key="5">
    <source>
        <dbReference type="ARBA" id="ARBA00022705"/>
    </source>
</evidence>
<keyword evidence="4" id="KW-0132">Cell division</keyword>
<comment type="similarity">
    <text evidence="2 15">Belongs to the ATP-dependent DNA ligase family.</text>
</comment>
<proteinExistence type="inferred from homology"/>
<dbReference type="Gene3D" id="3.30.1490.70">
    <property type="match status" value="1"/>
</dbReference>
<dbReference type="InterPro" id="IPR012309">
    <property type="entry name" value="DNA_ligase_ATP-dep_C"/>
</dbReference>
<dbReference type="CDD" id="cd07900">
    <property type="entry name" value="Adenylation_DNA_ligase_I_Euk"/>
    <property type="match status" value="1"/>
</dbReference>
<evidence type="ECO:0000313" key="19">
    <source>
        <dbReference type="Proteomes" id="UP000019335"/>
    </source>
</evidence>
<dbReference type="GO" id="GO:0071897">
    <property type="term" value="P:DNA biosynthetic process"/>
    <property type="evidence" value="ECO:0007669"/>
    <property type="project" value="InterPro"/>
</dbReference>
<evidence type="ECO:0000256" key="11">
    <source>
        <dbReference type="ARBA" id="ARBA00023242"/>
    </source>
</evidence>
<keyword evidence="11" id="KW-0539">Nucleus</keyword>
<evidence type="ECO:0000256" key="4">
    <source>
        <dbReference type="ARBA" id="ARBA00022618"/>
    </source>
</evidence>
<organism evidence="18 19">
    <name type="scientific">Nannochloropsis gaditana</name>
    <dbReference type="NCBI Taxonomy" id="72520"/>
    <lineage>
        <taxon>Eukaryota</taxon>
        <taxon>Sar</taxon>
        <taxon>Stramenopiles</taxon>
        <taxon>Ochrophyta</taxon>
        <taxon>Eustigmatophyceae</taxon>
        <taxon>Eustigmatales</taxon>
        <taxon>Monodopsidaceae</taxon>
        <taxon>Nannochloropsis</taxon>
    </lineage>
</organism>
<feature type="compositionally biased region" description="Basic and acidic residues" evidence="16">
    <location>
        <begin position="517"/>
        <end position="538"/>
    </location>
</feature>
<dbReference type="FunFam" id="3.30.470.30:FF:000002">
    <property type="entry name" value="DNA ligase"/>
    <property type="match status" value="1"/>
</dbReference>
<dbReference type="Pfam" id="PF04679">
    <property type="entry name" value="DNA_ligase_A_C"/>
    <property type="match status" value="1"/>
</dbReference>
<dbReference type="PANTHER" id="PTHR45674:SF4">
    <property type="entry name" value="DNA LIGASE 1"/>
    <property type="match status" value="1"/>
</dbReference>
<evidence type="ECO:0000256" key="8">
    <source>
        <dbReference type="ARBA" id="ARBA00022840"/>
    </source>
</evidence>
<dbReference type="GO" id="GO:0003677">
    <property type="term" value="F:DNA binding"/>
    <property type="evidence" value="ECO:0007669"/>
    <property type="project" value="InterPro"/>
</dbReference>
<dbReference type="CDD" id="cd07969">
    <property type="entry name" value="OBF_DNA_ligase_I"/>
    <property type="match status" value="1"/>
</dbReference>
<evidence type="ECO:0000256" key="13">
    <source>
        <dbReference type="ARBA" id="ARBA00034003"/>
    </source>
</evidence>
<feature type="region of interest" description="Disordered" evidence="16">
    <location>
        <begin position="219"/>
        <end position="289"/>
    </location>
</feature>
<evidence type="ECO:0000256" key="6">
    <source>
        <dbReference type="ARBA" id="ARBA00022741"/>
    </source>
</evidence>
<dbReference type="GO" id="GO:0051301">
    <property type="term" value="P:cell division"/>
    <property type="evidence" value="ECO:0007669"/>
    <property type="project" value="UniProtKB-KW"/>
</dbReference>
<keyword evidence="10 14" id="KW-0234">DNA repair</keyword>
<gene>
    <name evidence="18" type="ORF">Naga_100055g24</name>
</gene>
<accession>W7TWD6</accession>
<sequence length="999" mass="109821">MNIGMAPSRKQQILPFAFESSTSNTSGSASSPTEKTGSIRNFFKRGPSKGLDFAARCKNQYEDARPKDSKEFNGETTGTVECGSEEMKVANCDMLAAHEITISNSAESERRSKKAEDKVVICAPTPAANIEVKDIQSKDIRATSTDNNDGINKKPKKRLRRLVDDEDEESDDDLRLINDNLQYARAALEVVAEHCGVKHSTSDGTTAGGIEHAKKMAATEGKMGGDDHNTSDGENEDSAEEGKVDKNGQNGSFGDENVDKEVRLNSNIVQPTLESSRPPVKPKKSSANKSKVIAGTTKDILEEIRGLIPGYSSLPYRTLTNVLAAVESVTGRLEITDIIRELLVKTIECCPTDLPVLLYLLCGKIGPAYEATELGIGEKNIVDALVKSLGCSASSLNQKGEGADGDLGTAAQRAKASQRTLNFGANPPPLTCQHVLQSFRDIAMCSGGRSMNQKISIIRKLLMRCGKEGDEVKFLVRGLQTKLRCRLAEPTVLTALAQSFVESPREEALLARSTKSRKTDHNKSLDKEDIHGPHESEPSRNDFLVHALAVLRQPTANRVQKWEAAEAIVKQAYSECPNYDRLIDALISAPLTDVLRSCRLSPGVPVKPMLAKPQDSFQEVLRRMQGLHFTMEYKYDGERAQVHLLQDGSFKIFSRNSEDTTTKYPDLLPILREALQPTTTSFVIDAEAVAVDPVSGKLLPFQVLSTRKRKNEKAEDVKVQVVLFVFDILYLNDRPILHEPLIQRRALLRRAFNSIPGKFDFAISLDHHENGDTSPIEAFLDEAIAGNCEGLMVKTLEQNATYEPTKRSLNWLKLKKDYLSSNAGPGGRGPADSLDLVVLGANHGQGKRAGWYGAFLLACYDQEAEEYQSVCKIGTGFSEEFLAAAKPQLDFLILSSGKPDYYNTSLECDVWFDPKIVWEVRAADLSLSPAHKGAIDKVEKGKGIALRFPRFIRERADKASEDATSSEQIADAYRSQALVEATLSAGRSKFGQEEDDWCI</sequence>
<dbReference type="Gene3D" id="2.40.50.140">
    <property type="entry name" value="Nucleic acid-binding proteins"/>
    <property type="match status" value="1"/>
</dbReference>
<dbReference type="Gene3D" id="3.30.470.30">
    <property type="entry name" value="DNA ligase/mRNA capping enzyme"/>
    <property type="match status" value="1"/>
</dbReference>
<dbReference type="InterPro" id="IPR012310">
    <property type="entry name" value="DNA_ligase_ATP-dep_cent"/>
</dbReference>
<dbReference type="Proteomes" id="UP000019335">
    <property type="component" value="Chromosome 13"/>
</dbReference>
<dbReference type="AlphaFoldDB" id="W7TWD6"/>
<dbReference type="PROSITE" id="PS50160">
    <property type="entry name" value="DNA_LIGASE_A3"/>
    <property type="match status" value="1"/>
</dbReference>
<dbReference type="GO" id="GO:0006273">
    <property type="term" value="P:lagging strand elongation"/>
    <property type="evidence" value="ECO:0007669"/>
    <property type="project" value="TreeGrafter"/>
</dbReference>
<dbReference type="GO" id="GO:0005739">
    <property type="term" value="C:mitochondrion"/>
    <property type="evidence" value="ECO:0007669"/>
    <property type="project" value="TreeGrafter"/>
</dbReference>
<keyword evidence="19" id="KW-1185">Reference proteome</keyword>
<dbReference type="GO" id="GO:0006281">
    <property type="term" value="P:DNA repair"/>
    <property type="evidence" value="ECO:0007669"/>
    <property type="project" value="UniProtKB-KW"/>
</dbReference>
<feature type="region of interest" description="Disordered" evidence="16">
    <location>
        <begin position="511"/>
        <end position="538"/>
    </location>
</feature>
<reference evidence="18 19" key="1">
    <citation type="journal article" date="2014" name="Mol. Plant">
        <title>Chromosome Scale Genome Assembly and Transcriptome Profiling of Nannochloropsis gaditana in Nitrogen Depletion.</title>
        <authorList>
            <person name="Corteggiani Carpinelli E."/>
            <person name="Telatin A."/>
            <person name="Vitulo N."/>
            <person name="Forcato C."/>
            <person name="D'Angelo M."/>
            <person name="Schiavon R."/>
            <person name="Vezzi A."/>
            <person name="Giacometti G.M."/>
            <person name="Morosinotto T."/>
            <person name="Valle G."/>
        </authorList>
    </citation>
    <scope>NUCLEOTIDE SEQUENCE [LARGE SCALE GENOMIC DNA]</scope>
    <source>
        <strain evidence="18 19">B-31</strain>
    </source>
</reference>
<dbReference type="SUPFAM" id="SSF56091">
    <property type="entry name" value="DNA ligase/mRNA capping enzyme, catalytic domain"/>
    <property type="match status" value="1"/>
</dbReference>
<dbReference type="Gene3D" id="1.10.3260.10">
    <property type="entry name" value="DNA ligase, ATP-dependent, N-terminal domain"/>
    <property type="match status" value="1"/>
</dbReference>
<comment type="caution">
    <text evidence="18">The sequence shown here is derived from an EMBL/GenBank/DDBJ whole genome shotgun (WGS) entry which is preliminary data.</text>
</comment>
<comment type="catalytic activity">
    <reaction evidence="13 14">
        <text>ATP + (deoxyribonucleotide)n-3'-hydroxyl + 5'-phospho-(deoxyribonucleotide)m = (deoxyribonucleotide)n+m + AMP + diphosphate.</text>
        <dbReference type="EC" id="6.5.1.1"/>
    </reaction>
</comment>
<comment type="subcellular location">
    <subcellularLocation>
        <location evidence="1">Nucleus</location>
    </subcellularLocation>
</comment>
<evidence type="ECO:0000256" key="9">
    <source>
        <dbReference type="ARBA" id="ARBA00023172"/>
    </source>
</evidence>
<keyword evidence="7 14" id="KW-0227">DNA damage</keyword>
<feature type="region of interest" description="Disordered" evidence="16">
    <location>
        <begin position="141"/>
        <end position="171"/>
    </location>
</feature>
<feature type="compositionally biased region" description="Low complexity" evidence="16">
    <location>
        <begin position="20"/>
        <end position="33"/>
    </location>
</feature>
<dbReference type="InterPro" id="IPR016059">
    <property type="entry name" value="DNA_ligase_ATP-dep_CS"/>
</dbReference>
<dbReference type="InterPro" id="IPR000977">
    <property type="entry name" value="DNA_ligase_ATP-dep"/>
</dbReference>
<evidence type="ECO:0000256" key="15">
    <source>
        <dbReference type="RuleBase" id="RU004196"/>
    </source>
</evidence>
<dbReference type="Pfam" id="PF04675">
    <property type="entry name" value="DNA_ligase_A_N"/>
    <property type="match status" value="1"/>
</dbReference>
<dbReference type="EC" id="6.5.1.1" evidence="14"/>
<dbReference type="SUPFAM" id="SSF50249">
    <property type="entry name" value="Nucleic acid-binding proteins"/>
    <property type="match status" value="1"/>
</dbReference>
<dbReference type="InterPro" id="IPR036599">
    <property type="entry name" value="DNA_ligase_N_sf"/>
</dbReference>
<evidence type="ECO:0000256" key="2">
    <source>
        <dbReference type="ARBA" id="ARBA00007572"/>
    </source>
</evidence>
<dbReference type="PROSITE" id="PS00697">
    <property type="entry name" value="DNA_LIGASE_A1"/>
    <property type="match status" value="1"/>
</dbReference>
<dbReference type="GO" id="GO:0005634">
    <property type="term" value="C:nucleus"/>
    <property type="evidence" value="ECO:0007669"/>
    <property type="project" value="UniProtKB-SubCell"/>
</dbReference>